<dbReference type="InterPro" id="IPR001584">
    <property type="entry name" value="Integrase_cat-core"/>
</dbReference>
<gene>
    <name evidence="2" type="ORF">LCGC14_1255490</name>
</gene>
<dbReference type="InterPro" id="IPR050900">
    <property type="entry name" value="Transposase_IS3/IS150/IS904"/>
</dbReference>
<reference evidence="2" key="1">
    <citation type="journal article" date="2015" name="Nature">
        <title>Complex archaea that bridge the gap between prokaryotes and eukaryotes.</title>
        <authorList>
            <person name="Spang A."/>
            <person name="Saw J.H."/>
            <person name="Jorgensen S.L."/>
            <person name="Zaremba-Niedzwiedzka K."/>
            <person name="Martijn J."/>
            <person name="Lind A.E."/>
            <person name="van Eijk R."/>
            <person name="Schleper C."/>
            <person name="Guy L."/>
            <person name="Ettema T.J."/>
        </authorList>
    </citation>
    <scope>NUCLEOTIDE SEQUENCE</scope>
</reference>
<dbReference type="GO" id="GO:0003676">
    <property type="term" value="F:nucleic acid binding"/>
    <property type="evidence" value="ECO:0007669"/>
    <property type="project" value="InterPro"/>
</dbReference>
<name>A0A0F9L542_9ZZZZ</name>
<dbReference type="AlphaFoldDB" id="A0A0F9L542"/>
<dbReference type="PANTHER" id="PTHR46889:SF4">
    <property type="entry name" value="TRANSPOSASE INSO FOR INSERTION SEQUENCE ELEMENT IS911B-RELATED"/>
    <property type="match status" value="1"/>
</dbReference>
<dbReference type="Pfam" id="PF00665">
    <property type="entry name" value="rve"/>
    <property type="match status" value="1"/>
</dbReference>
<feature type="domain" description="Integrase catalytic" evidence="1">
    <location>
        <begin position="124"/>
        <end position="288"/>
    </location>
</feature>
<evidence type="ECO:0000259" key="1">
    <source>
        <dbReference type="PROSITE" id="PS50994"/>
    </source>
</evidence>
<organism evidence="2">
    <name type="scientific">marine sediment metagenome</name>
    <dbReference type="NCBI Taxonomy" id="412755"/>
    <lineage>
        <taxon>unclassified sequences</taxon>
        <taxon>metagenomes</taxon>
        <taxon>ecological metagenomes</taxon>
    </lineage>
</organism>
<evidence type="ECO:0000313" key="2">
    <source>
        <dbReference type="EMBL" id="KKM88763.1"/>
    </source>
</evidence>
<proteinExistence type="predicted"/>
<dbReference type="GO" id="GO:0015074">
    <property type="term" value="P:DNA integration"/>
    <property type="evidence" value="ECO:0007669"/>
    <property type="project" value="InterPro"/>
</dbReference>
<dbReference type="Pfam" id="PF13333">
    <property type="entry name" value="rve_2"/>
    <property type="match status" value="1"/>
</dbReference>
<dbReference type="InterPro" id="IPR036397">
    <property type="entry name" value="RNaseH_sf"/>
</dbReference>
<comment type="caution">
    <text evidence="2">The sequence shown here is derived from an EMBL/GenBank/DDBJ whole genome shotgun (WGS) entry which is preliminary data.</text>
</comment>
<dbReference type="PANTHER" id="PTHR46889">
    <property type="entry name" value="TRANSPOSASE INSF FOR INSERTION SEQUENCE IS3B-RELATED"/>
    <property type="match status" value="1"/>
</dbReference>
<dbReference type="Gene3D" id="3.30.420.10">
    <property type="entry name" value="Ribonuclease H-like superfamily/Ribonuclease H"/>
    <property type="match status" value="1"/>
</dbReference>
<protein>
    <recommendedName>
        <fullName evidence="1">Integrase catalytic domain-containing protein</fullName>
    </recommendedName>
</protein>
<sequence length="329" mass="38787">MPHDTRDSIVDFVRYWSDLAEITTQRFISWIGISTSKFYEWKRRYGMTNEHNCWIPRDFWLQDWEKQAIIDFHLLHPNEGYRRLTFMMLDADVVAVSPSSTYRVLKVTGCLQKWNRKPSKKGTGFNQPAKSHKHWHVDVCYINICGTFYYLCAVLDGYSRFVVHCEIRKSMTEADIETIIQRAREKFPDAFPRIISDNGPQFIAKDFKAFIRICGMTHVRTSPYYPQSNGKIERWNQSLKRECIRPKTPLSLEDAKRIVHDFVDHYNNVRLHSAIGYIAPFDKLQGQEQIIFAERDRKLNEAREQRRIQRKAVDYAAVSSESTAYPVMV</sequence>
<dbReference type="InterPro" id="IPR012337">
    <property type="entry name" value="RNaseH-like_sf"/>
</dbReference>
<dbReference type="EMBL" id="LAZR01006917">
    <property type="protein sequence ID" value="KKM88763.1"/>
    <property type="molecule type" value="Genomic_DNA"/>
</dbReference>
<accession>A0A0F9L542</accession>
<dbReference type="PROSITE" id="PS50994">
    <property type="entry name" value="INTEGRASE"/>
    <property type="match status" value="1"/>
</dbReference>
<dbReference type="SUPFAM" id="SSF53098">
    <property type="entry name" value="Ribonuclease H-like"/>
    <property type="match status" value="1"/>
</dbReference>